<name>A0ABM8V2Q4_THEXY</name>
<dbReference type="Proteomes" id="UP000681526">
    <property type="component" value="Unassembled WGS sequence"/>
</dbReference>
<feature type="transmembrane region" description="Helical" evidence="1">
    <location>
        <begin position="58"/>
        <end position="76"/>
    </location>
</feature>
<keyword evidence="1" id="KW-0812">Transmembrane</keyword>
<keyword evidence="3" id="KW-1185">Reference proteome</keyword>
<evidence type="ECO:0008006" key="4">
    <source>
        <dbReference type="Google" id="ProtNLM"/>
    </source>
</evidence>
<dbReference type="EMBL" id="CAJRAY010000032">
    <property type="protein sequence ID" value="CAG5083622.1"/>
    <property type="molecule type" value="Genomic_DNA"/>
</dbReference>
<dbReference type="RefSeq" id="WP_213484009.1">
    <property type="nucleotide sequence ID" value="NZ_CAJRAY010000032.1"/>
</dbReference>
<evidence type="ECO:0000256" key="1">
    <source>
        <dbReference type="SAM" id="Phobius"/>
    </source>
</evidence>
<evidence type="ECO:0000313" key="3">
    <source>
        <dbReference type="Proteomes" id="UP000681526"/>
    </source>
</evidence>
<feature type="transmembrane region" description="Helical" evidence="1">
    <location>
        <begin position="7"/>
        <end position="27"/>
    </location>
</feature>
<reference evidence="2 3" key="1">
    <citation type="submission" date="2021-04" db="EMBL/GenBank/DDBJ databases">
        <authorList>
            <person name="Rakotoarivonina H."/>
        </authorList>
    </citation>
    <scope>NUCLEOTIDE SEQUENCE [LARGE SCALE GENOMIC DNA]</scope>
    <source>
        <strain evidence="2 3">XE</strain>
    </source>
</reference>
<gene>
    <name evidence="2" type="primary">txxe 1542</name>
    <name evidence="2" type="ORF">TXXE_07055</name>
</gene>
<keyword evidence="1" id="KW-0472">Membrane</keyword>
<feature type="transmembrane region" description="Helical" evidence="1">
    <location>
        <begin position="33"/>
        <end position="51"/>
    </location>
</feature>
<evidence type="ECO:0000313" key="2">
    <source>
        <dbReference type="EMBL" id="CAG5083622.1"/>
    </source>
</evidence>
<feature type="transmembrane region" description="Helical" evidence="1">
    <location>
        <begin position="137"/>
        <end position="155"/>
    </location>
</feature>
<keyword evidence="1" id="KW-1133">Transmembrane helix</keyword>
<feature type="transmembrane region" description="Helical" evidence="1">
    <location>
        <begin position="113"/>
        <end position="131"/>
    </location>
</feature>
<organism evidence="2 3">
    <name type="scientific">Thermobacillus xylanilyticus</name>
    <dbReference type="NCBI Taxonomy" id="76633"/>
    <lineage>
        <taxon>Bacteria</taxon>
        <taxon>Bacillati</taxon>
        <taxon>Bacillota</taxon>
        <taxon>Bacilli</taxon>
        <taxon>Bacillales</taxon>
        <taxon>Paenibacillaceae</taxon>
        <taxon>Thermobacillus</taxon>
    </lineage>
</organism>
<proteinExistence type="predicted"/>
<accession>A0ABM8V2Q4</accession>
<protein>
    <recommendedName>
        <fullName evidence="4">DUF5668 domain-containing protein</fullName>
    </recommendedName>
</protein>
<feature type="transmembrane region" description="Helical" evidence="1">
    <location>
        <begin position="82"/>
        <end position="101"/>
    </location>
</feature>
<comment type="caution">
    <text evidence="2">The sequence shown here is derived from an EMBL/GenBank/DDBJ whole genome shotgun (WGS) entry which is preliminary data.</text>
</comment>
<sequence>MSNKQYTIGLAIVAVGVVILLGKLGVFAFIGNIFWPLLVLVPGVLLHMLYFGRMLGNAAVLIPAGVLTVYGLLFFVCNLFGWKLLAGLWPFFLAGPAVGLYEYSMFGPNRDRTIRLIAIGLLALSALLLLIGLFRSAFIYLLAAALILGGAWIAYGRRIRW</sequence>